<evidence type="ECO:0000313" key="1">
    <source>
        <dbReference type="EMBL" id="KOS67807.1"/>
    </source>
</evidence>
<dbReference type="Proteomes" id="UP000050668">
    <property type="component" value="Unassembled WGS sequence"/>
</dbReference>
<accession>A0ABR5JYS2</accession>
<dbReference type="RefSeq" id="WP_053582618.1">
    <property type="nucleotide sequence ID" value="NZ_LGRV01000003.1"/>
</dbReference>
<evidence type="ECO:0008006" key="3">
    <source>
        <dbReference type="Google" id="ProtNLM"/>
    </source>
</evidence>
<name>A0ABR5JYS2_9BACI</name>
<organism evidence="1 2">
    <name type="scientific">Lysinibacillus contaminans</name>
    <dbReference type="NCBI Taxonomy" id="1293441"/>
    <lineage>
        <taxon>Bacteria</taxon>
        <taxon>Bacillati</taxon>
        <taxon>Bacillota</taxon>
        <taxon>Bacilli</taxon>
        <taxon>Bacillales</taxon>
        <taxon>Bacillaceae</taxon>
        <taxon>Lysinibacillus</taxon>
    </lineage>
</organism>
<reference evidence="2" key="1">
    <citation type="submission" date="2015-07" db="EMBL/GenBank/DDBJ databases">
        <title>Fjat-14205 dsm 2895.</title>
        <authorList>
            <person name="Liu B."/>
            <person name="Wang J."/>
            <person name="Zhu Y."/>
            <person name="Liu G."/>
            <person name="Chen Q."/>
            <person name="Chen Z."/>
            <person name="Lan J."/>
            <person name="Che J."/>
            <person name="Ge C."/>
            <person name="Shi H."/>
            <person name="Pan Z."/>
            <person name="Liu X."/>
        </authorList>
    </citation>
    <scope>NUCLEOTIDE SEQUENCE [LARGE SCALE GENOMIC DNA]</scope>
    <source>
        <strain evidence="2">DSM 25560</strain>
    </source>
</reference>
<keyword evidence="2" id="KW-1185">Reference proteome</keyword>
<dbReference type="PROSITE" id="PS51257">
    <property type="entry name" value="PROKAR_LIPOPROTEIN"/>
    <property type="match status" value="1"/>
</dbReference>
<proteinExistence type="predicted"/>
<evidence type="ECO:0000313" key="2">
    <source>
        <dbReference type="Proteomes" id="UP000050668"/>
    </source>
</evidence>
<comment type="caution">
    <text evidence="1">The sequence shown here is derived from an EMBL/GenBank/DDBJ whole genome shotgun (WGS) entry which is preliminary data.</text>
</comment>
<dbReference type="EMBL" id="LGRV01000003">
    <property type="protein sequence ID" value="KOS67807.1"/>
    <property type="molecule type" value="Genomic_DNA"/>
</dbReference>
<sequence length="214" mass="24900">MRKVLLLILAIMLIGCSEKETEKNIEKDVEKEVVVKEEEKIVPVKYEEVAPESKEMVDKFVKKYNVRVDFYKEDLEDPTIIAKIAEPITSELNKEDNIFKQILLDTDFKEYEGHYKIVAKYNEDKKITGYTLSVEGLPINEISEEADEWEEGMLSAMSIVDSLGLNLDKFDEEFDKVLDEEKDTHTYTDSNYKITFLLPDIDLGLYEIDYDLTN</sequence>
<protein>
    <recommendedName>
        <fullName evidence="3">Lipoprotein</fullName>
    </recommendedName>
</protein>
<gene>
    <name evidence="1" type="ORF">AEA09_04040</name>
</gene>